<evidence type="ECO:0000313" key="3">
    <source>
        <dbReference type="Ensembl" id="ENSDLAP00005073754.1"/>
    </source>
</evidence>
<dbReference type="Gene3D" id="1.10.340.70">
    <property type="match status" value="1"/>
</dbReference>
<dbReference type="Ensembl" id="ENSDLAT00005081277.1">
    <property type="protein sequence ID" value="ENSDLAP00005073754.1"/>
    <property type="gene ID" value="ENSDLAG00005034136.1"/>
</dbReference>
<dbReference type="GO" id="GO:0015074">
    <property type="term" value="P:DNA integration"/>
    <property type="evidence" value="ECO:0007669"/>
    <property type="project" value="InterPro"/>
</dbReference>
<keyword evidence="4" id="KW-1185">Reference proteome</keyword>
<reference evidence="3" key="2">
    <citation type="submission" date="2025-09" db="UniProtKB">
        <authorList>
            <consortium name="Ensembl"/>
        </authorList>
    </citation>
    <scope>IDENTIFICATION</scope>
</reference>
<accession>A0A8P4GGV9</accession>
<evidence type="ECO:0000259" key="2">
    <source>
        <dbReference type="PROSITE" id="PS50994"/>
    </source>
</evidence>
<feature type="domain" description="Integrase catalytic" evidence="2">
    <location>
        <begin position="150"/>
        <end position="308"/>
    </location>
</feature>
<dbReference type="FunFam" id="1.10.340.70:FF:000001">
    <property type="entry name" value="Retrovirus-related Pol polyprotein from transposon gypsy-like Protein"/>
    <property type="match status" value="1"/>
</dbReference>
<proteinExistence type="predicted"/>
<dbReference type="GeneTree" id="ENSGT01000000214408"/>
<dbReference type="InterPro" id="IPR050951">
    <property type="entry name" value="Retrovirus_Pol_polyprotein"/>
</dbReference>
<dbReference type="FunFam" id="3.30.420.10:FF:000269">
    <property type="entry name" value="Uncharacterized protein"/>
    <property type="match status" value="1"/>
</dbReference>
<dbReference type="PANTHER" id="PTHR37984:SF15">
    <property type="entry name" value="INTEGRASE CATALYTIC DOMAIN-CONTAINING PROTEIN"/>
    <property type="match status" value="1"/>
</dbReference>
<protein>
    <recommendedName>
        <fullName evidence="1">Gypsy retrotransposon integrase-like protein 1</fullName>
    </recommendedName>
</protein>
<dbReference type="SUPFAM" id="SSF53098">
    <property type="entry name" value="Ribonuclease H-like"/>
    <property type="match status" value="1"/>
</dbReference>
<sequence length="470" mass="53687">MESLPALTKQEIRAGQKEDPVIGSVLHFKSVNQNSSRSERISGGGQVCLLIKEWRRLVIRDGIMYRCVRNCQRGAVEQLVLPEKFHTSVKTALHDDSGHLGFERTLQMIRERFYWPKMFQEIKAWCEKCERCCLRKTPTAGLRAPLVSIHSSAPMELVCVDFLTLEKSRGGIENVLIVTDHFSRYAQAYPTKDQKACTVAKVLWCNFFCWFGFPAKLHADQGRNFESAVVKKLCKSTGIAKTHTTPYHPQGNGTTERFNLTLMDMLGTLEPHVKPCWHEYVDAMTHAYNCTRHDSTGYTPYYLMFGRHPRLPVDLIFGLSTTNEPCGYSEYVQTLHDCLSQAYTQANQASRHATGQQKKYYDQKAKSLVFSPGNRVLVNVCHVEERQKLGDRWESRPYIVVKKQPGIPVYVVRKEDGDTERVVHRNLLTQCMFLPVEQVGAVTSEGVESDIMEDWEDDTEETEGETYLGQ</sequence>
<dbReference type="PROSITE" id="PS50994">
    <property type="entry name" value="INTEGRASE"/>
    <property type="match status" value="1"/>
</dbReference>
<dbReference type="InterPro" id="IPR012337">
    <property type="entry name" value="RNaseH-like_sf"/>
</dbReference>
<evidence type="ECO:0000313" key="4">
    <source>
        <dbReference type="Proteomes" id="UP000694389"/>
    </source>
</evidence>
<reference evidence="3" key="1">
    <citation type="submission" date="2025-08" db="UniProtKB">
        <authorList>
            <consortium name="Ensembl"/>
        </authorList>
    </citation>
    <scope>IDENTIFICATION</scope>
</reference>
<dbReference type="Proteomes" id="UP000694389">
    <property type="component" value="Unassembled WGS sequence"/>
</dbReference>
<dbReference type="GO" id="GO:0003676">
    <property type="term" value="F:nucleic acid binding"/>
    <property type="evidence" value="ECO:0007669"/>
    <property type="project" value="InterPro"/>
</dbReference>
<dbReference type="PANTHER" id="PTHR37984">
    <property type="entry name" value="PROTEIN CBG26694"/>
    <property type="match status" value="1"/>
</dbReference>
<dbReference type="InterPro" id="IPR041588">
    <property type="entry name" value="Integrase_H2C2"/>
</dbReference>
<name>A0A8P4GGV9_DICLA</name>
<organism evidence="3 4">
    <name type="scientific">Dicentrarchus labrax</name>
    <name type="common">European seabass</name>
    <name type="synonym">Morone labrax</name>
    <dbReference type="NCBI Taxonomy" id="13489"/>
    <lineage>
        <taxon>Eukaryota</taxon>
        <taxon>Metazoa</taxon>
        <taxon>Chordata</taxon>
        <taxon>Craniata</taxon>
        <taxon>Vertebrata</taxon>
        <taxon>Euteleostomi</taxon>
        <taxon>Actinopterygii</taxon>
        <taxon>Neopterygii</taxon>
        <taxon>Teleostei</taxon>
        <taxon>Neoteleostei</taxon>
        <taxon>Acanthomorphata</taxon>
        <taxon>Eupercaria</taxon>
        <taxon>Moronidae</taxon>
        <taxon>Dicentrarchus</taxon>
    </lineage>
</organism>
<dbReference type="InterPro" id="IPR036397">
    <property type="entry name" value="RNaseH_sf"/>
</dbReference>
<evidence type="ECO:0000256" key="1">
    <source>
        <dbReference type="ARBA" id="ARBA00039658"/>
    </source>
</evidence>
<dbReference type="AlphaFoldDB" id="A0A8P4GGV9"/>
<dbReference type="Pfam" id="PF17921">
    <property type="entry name" value="Integrase_H2C2"/>
    <property type="match status" value="1"/>
</dbReference>
<dbReference type="Pfam" id="PF00665">
    <property type="entry name" value="rve"/>
    <property type="match status" value="1"/>
</dbReference>
<dbReference type="Gene3D" id="3.30.420.10">
    <property type="entry name" value="Ribonuclease H-like superfamily/Ribonuclease H"/>
    <property type="match status" value="1"/>
</dbReference>
<dbReference type="InterPro" id="IPR001584">
    <property type="entry name" value="Integrase_cat-core"/>
</dbReference>